<dbReference type="RefSeq" id="WP_273912118.1">
    <property type="nucleotide sequence ID" value="NZ_JAMDGX010000049.1"/>
</dbReference>
<name>A0ABT5NWB6_9PSED</name>
<feature type="compositionally biased region" description="Polar residues" evidence="1">
    <location>
        <begin position="14"/>
        <end position="23"/>
    </location>
</feature>
<organism evidence="2 3">
    <name type="scientific">Pseudomonas fontis</name>
    <dbReference type="NCBI Taxonomy" id="2942633"/>
    <lineage>
        <taxon>Bacteria</taxon>
        <taxon>Pseudomonadati</taxon>
        <taxon>Pseudomonadota</taxon>
        <taxon>Gammaproteobacteria</taxon>
        <taxon>Pseudomonadales</taxon>
        <taxon>Pseudomonadaceae</taxon>
        <taxon>Pseudomonas</taxon>
    </lineage>
</organism>
<evidence type="ECO:0000313" key="3">
    <source>
        <dbReference type="Proteomes" id="UP001148203"/>
    </source>
</evidence>
<evidence type="ECO:0000313" key="2">
    <source>
        <dbReference type="EMBL" id="MDD0992434.1"/>
    </source>
</evidence>
<evidence type="ECO:0000256" key="1">
    <source>
        <dbReference type="SAM" id="MobiDB-lite"/>
    </source>
</evidence>
<accession>A0ABT5NWB6</accession>
<reference evidence="2 3" key="1">
    <citation type="submission" date="2022-05" db="EMBL/GenBank/DDBJ databases">
        <title>Novel Pseudomonas spp. Isolated from a Rainbow Trout Aquaculture Facility.</title>
        <authorList>
            <person name="Testerman T."/>
            <person name="Graf J."/>
        </authorList>
    </citation>
    <scope>NUCLEOTIDE SEQUENCE [LARGE SCALE GENOMIC DNA]</scope>
    <source>
        <strain evidence="2 3">ID681</strain>
    </source>
</reference>
<feature type="region of interest" description="Disordered" evidence="1">
    <location>
        <begin position="1"/>
        <end position="25"/>
    </location>
</feature>
<proteinExistence type="predicted"/>
<keyword evidence="3" id="KW-1185">Reference proteome</keyword>
<dbReference type="EMBL" id="JAMDGY010000056">
    <property type="protein sequence ID" value="MDD0992434.1"/>
    <property type="molecule type" value="Genomic_DNA"/>
</dbReference>
<gene>
    <name evidence="2" type="ORF">M5G11_18035</name>
</gene>
<protein>
    <submittedName>
        <fullName evidence="2">Uncharacterized protein</fullName>
    </submittedName>
</protein>
<sequence length="79" mass="8484">MNDHGGGETMAANDHSSQESVAQGESGWSVAALLPVGTDIVFCPADDRQPALRIDVEGDATLENLYRHHPKKPPRQGSF</sequence>
<dbReference type="Proteomes" id="UP001148203">
    <property type="component" value="Unassembled WGS sequence"/>
</dbReference>
<comment type="caution">
    <text evidence="2">The sequence shown here is derived from an EMBL/GenBank/DDBJ whole genome shotgun (WGS) entry which is preliminary data.</text>
</comment>